<keyword evidence="4" id="KW-1185">Reference proteome</keyword>
<dbReference type="GO" id="GO:0031929">
    <property type="term" value="P:TOR signaling"/>
    <property type="evidence" value="ECO:0007669"/>
    <property type="project" value="TreeGrafter"/>
</dbReference>
<feature type="region of interest" description="Disordered" evidence="2">
    <location>
        <begin position="42"/>
        <end position="61"/>
    </location>
</feature>
<dbReference type="PANTHER" id="PTHR21021">
    <property type="entry name" value="GAF/PUTATIVE CYTOSKELETAL PROTEIN"/>
    <property type="match status" value="1"/>
</dbReference>
<dbReference type="STRING" id="765915.A0A1Y2HQS5"/>
<evidence type="ECO:0000256" key="2">
    <source>
        <dbReference type="SAM" id="MobiDB-lite"/>
    </source>
</evidence>
<feature type="compositionally biased region" description="Low complexity" evidence="2">
    <location>
        <begin position="128"/>
        <end position="137"/>
    </location>
</feature>
<dbReference type="AlphaFoldDB" id="A0A1Y2HQS5"/>
<dbReference type="InterPro" id="IPR051330">
    <property type="entry name" value="Phosphatase_reg/MetRdx"/>
</dbReference>
<dbReference type="GO" id="GO:0005829">
    <property type="term" value="C:cytosol"/>
    <property type="evidence" value="ECO:0007669"/>
    <property type="project" value="TreeGrafter"/>
</dbReference>
<dbReference type="OrthoDB" id="10253878at2759"/>
<proteinExistence type="inferred from homology"/>
<evidence type="ECO:0000256" key="1">
    <source>
        <dbReference type="ARBA" id="ARBA00006658"/>
    </source>
</evidence>
<reference evidence="3 4" key="1">
    <citation type="submission" date="2016-07" db="EMBL/GenBank/DDBJ databases">
        <title>Pervasive Adenine N6-methylation of Active Genes in Fungi.</title>
        <authorList>
            <consortium name="DOE Joint Genome Institute"/>
            <person name="Mondo S.J."/>
            <person name="Dannebaum R.O."/>
            <person name="Kuo R.C."/>
            <person name="Labutti K."/>
            <person name="Haridas S."/>
            <person name="Kuo A."/>
            <person name="Salamov A."/>
            <person name="Ahrendt S.R."/>
            <person name="Lipzen A."/>
            <person name="Sullivan W."/>
            <person name="Andreopoulos W.B."/>
            <person name="Clum A."/>
            <person name="Lindquist E."/>
            <person name="Daum C."/>
            <person name="Ramamoorthy G.K."/>
            <person name="Gryganskyi A."/>
            <person name="Culley D."/>
            <person name="Magnuson J.K."/>
            <person name="James T.Y."/>
            <person name="O'Malley M.A."/>
            <person name="Stajich J.E."/>
            <person name="Spatafora J.W."/>
            <person name="Visel A."/>
            <person name="Grigoriev I.V."/>
        </authorList>
    </citation>
    <scope>NUCLEOTIDE SEQUENCE [LARGE SCALE GENOMIC DNA]</scope>
    <source>
        <strain evidence="3 4">PL171</strain>
    </source>
</reference>
<evidence type="ECO:0000313" key="4">
    <source>
        <dbReference type="Proteomes" id="UP000193411"/>
    </source>
</evidence>
<organism evidence="3 4">
    <name type="scientific">Catenaria anguillulae PL171</name>
    <dbReference type="NCBI Taxonomy" id="765915"/>
    <lineage>
        <taxon>Eukaryota</taxon>
        <taxon>Fungi</taxon>
        <taxon>Fungi incertae sedis</taxon>
        <taxon>Blastocladiomycota</taxon>
        <taxon>Blastocladiomycetes</taxon>
        <taxon>Blastocladiales</taxon>
        <taxon>Catenariaceae</taxon>
        <taxon>Catenaria</taxon>
    </lineage>
</organism>
<dbReference type="EMBL" id="MCFL01000018">
    <property type="protein sequence ID" value="ORZ36161.1"/>
    <property type="molecule type" value="Genomic_DNA"/>
</dbReference>
<evidence type="ECO:0000313" key="3">
    <source>
        <dbReference type="EMBL" id="ORZ36161.1"/>
    </source>
</evidence>
<name>A0A1Y2HQS5_9FUNG</name>
<feature type="region of interest" description="Disordered" evidence="2">
    <location>
        <begin position="120"/>
        <end position="165"/>
    </location>
</feature>
<protein>
    <submittedName>
        <fullName evidence="3">TIP41-like family-domain-containing protein</fullName>
    </submittedName>
</protein>
<sequence length="393" mass="42638">MTPTSNFSHRGWTFSSVHKPISDARDIDNDLAWLQTHAHAGANTNGPNATGVADTDTATPAPGLHALPEMYFGNNSLEIRHPASGLALRFDPRQALACVEVGASGKRWQKIKVKAAETWQRRMEAQRAQRSASRTSSNVTPPPTSDKSPHRADGPHDVNPFDIRPEDIQVTPKPYDWTFSTDYVGTVTGATPEPTDEELPLHKLRVQEPILFYDENILYEDELGDNGVSKYSIKIRVMPSCFFILARLFLRVDNVMFALHDTRIYHAFGSDCLLREYSTRNVDYMSVKDRALRECGSSASPGFGSPGLSRAPVLGARPPAGLRGVGGLVGGGGAGAIQGGSATNLADPDHPMVPTLLTNEGWVGQVVAELSEPNEVKKEKIVLGTVVAEAIPH</sequence>
<gene>
    <name evidence="3" type="ORF">BCR44DRAFT_1499036</name>
</gene>
<accession>A0A1Y2HQS5</accession>
<comment type="similarity">
    <text evidence="1">Belongs to the TIP41 family.</text>
</comment>
<comment type="caution">
    <text evidence="3">The sequence shown here is derived from an EMBL/GenBank/DDBJ whole genome shotgun (WGS) entry which is preliminary data.</text>
</comment>
<dbReference type="PANTHER" id="PTHR21021:SF16">
    <property type="entry name" value="TIP41-LIKE PROTEIN"/>
    <property type="match status" value="1"/>
</dbReference>
<dbReference type="Pfam" id="PF04176">
    <property type="entry name" value="TIP41"/>
    <property type="match status" value="1"/>
</dbReference>
<dbReference type="Proteomes" id="UP000193411">
    <property type="component" value="Unassembled WGS sequence"/>
</dbReference>
<feature type="compositionally biased region" description="Basic and acidic residues" evidence="2">
    <location>
        <begin position="147"/>
        <end position="156"/>
    </location>
</feature>
<dbReference type="InterPro" id="IPR007303">
    <property type="entry name" value="TIP41-like"/>
</dbReference>